<dbReference type="CDD" id="cd18084">
    <property type="entry name" value="RsmE-like"/>
    <property type="match status" value="1"/>
</dbReference>
<comment type="similarity">
    <text evidence="2">Belongs to the RNA methyltransferase RsmE family.</text>
</comment>
<dbReference type="GO" id="GO:0070042">
    <property type="term" value="F:rRNA (uridine-N3-)-methyltransferase activity"/>
    <property type="evidence" value="ECO:0007669"/>
    <property type="project" value="TreeGrafter"/>
</dbReference>
<evidence type="ECO:0000256" key="10">
    <source>
        <dbReference type="ARBA" id="ARBA00047944"/>
    </source>
</evidence>
<feature type="domain" description="EVE" evidence="11">
    <location>
        <begin position="11"/>
        <end position="140"/>
    </location>
</feature>
<comment type="subcellular location">
    <subcellularLocation>
        <location evidence="1">Cytoplasm</location>
    </subcellularLocation>
</comment>
<sequence>MRGVRGKKECQYWLLKTEPGEWSWEDQAANGGLSRWDGVKNKQAQKHLKSMRAGDLCFFYHSGARSRRVVGVVSVVRTWYVGDGDGGGVVDVKAVGEMKRPVDLKEMKGDGGLKGFVLFRQPRLSVVPVPEDVWDRIFEMGGGLEGASDDGDEEGVFKAIGERAFTKAFWLHRCSDGRAPPSMRTLGLSPSLSFALNRSWRKASSVRAFSSDHTNQSRGGLPRFYSEVLPPSKGCSVRVQGDEFWHMTKVLRLSTNDRVELFNGKGGLIEGCIQRIDRNGLDFVALEDPNVVRPHTMQWHVFAGFGTLKGGRADWLVEKCTELGANSVTPLLTERSPSISENRVDRLQRVIQAAAKQSQRLHEMTLNPPLKFGGLLPIVAQSKLSFVAVAEATPVISALASSKKETSGLIIIGPEGDFTGKEVSAMLQAGVTAVGLGPNRLRVETATIALLATLMLWSDSQQP</sequence>
<dbReference type="FunFam" id="3.40.1280.10:FF:000018">
    <property type="entry name" value="uncharacterized protein LOC106771328 isoform X2"/>
    <property type="match status" value="1"/>
</dbReference>
<dbReference type="Pfam" id="PF20260">
    <property type="entry name" value="PUA_4"/>
    <property type="match status" value="1"/>
</dbReference>
<dbReference type="NCBIfam" id="TIGR00046">
    <property type="entry name" value="RsmE family RNA methyltransferase"/>
    <property type="match status" value="1"/>
</dbReference>
<dbReference type="Pfam" id="PF01878">
    <property type="entry name" value="EVE"/>
    <property type="match status" value="1"/>
</dbReference>
<evidence type="ECO:0000259" key="12">
    <source>
        <dbReference type="Pfam" id="PF04452"/>
    </source>
</evidence>
<evidence type="ECO:0000256" key="7">
    <source>
        <dbReference type="ARBA" id="ARBA00022679"/>
    </source>
</evidence>
<keyword evidence="8" id="KW-0949">S-adenosyl-L-methionine</keyword>
<evidence type="ECO:0000256" key="2">
    <source>
        <dbReference type="ARBA" id="ARBA00005528"/>
    </source>
</evidence>
<dbReference type="InterPro" id="IPR046886">
    <property type="entry name" value="RsmE_MTase_dom"/>
</dbReference>
<evidence type="ECO:0000256" key="1">
    <source>
        <dbReference type="ARBA" id="ARBA00004496"/>
    </source>
</evidence>
<keyword evidence="6" id="KW-0489">Methyltransferase</keyword>
<keyword evidence="7" id="KW-0808">Transferase</keyword>
<evidence type="ECO:0000313" key="14">
    <source>
        <dbReference type="EMBL" id="KAK2976936.1"/>
    </source>
</evidence>
<comment type="catalytic activity">
    <reaction evidence="10">
        <text>uridine(1498) in 16S rRNA + S-adenosyl-L-methionine = N(3)-methyluridine(1498) in 16S rRNA + S-adenosyl-L-homocysteine + H(+)</text>
        <dbReference type="Rhea" id="RHEA:42920"/>
        <dbReference type="Rhea" id="RHEA-COMP:10283"/>
        <dbReference type="Rhea" id="RHEA-COMP:10284"/>
        <dbReference type="ChEBI" id="CHEBI:15378"/>
        <dbReference type="ChEBI" id="CHEBI:57856"/>
        <dbReference type="ChEBI" id="CHEBI:59789"/>
        <dbReference type="ChEBI" id="CHEBI:65315"/>
        <dbReference type="ChEBI" id="CHEBI:74502"/>
        <dbReference type="EC" id="2.1.1.193"/>
    </reaction>
</comment>
<comment type="function">
    <text evidence="9">Specifically methylates the N3 position of the uracil ring of uridine 1498 (m3U1498) in 16S rRNA. Acts on the fully assembled 30S ribosomal subunit.</text>
</comment>
<keyword evidence="4" id="KW-0963">Cytoplasm</keyword>
<evidence type="ECO:0000256" key="8">
    <source>
        <dbReference type="ARBA" id="ARBA00022691"/>
    </source>
</evidence>
<evidence type="ECO:0000259" key="13">
    <source>
        <dbReference type="Pfam" id="PF20260"/>
    </source>
</evidence>
<dbReference type="PANTHER" id="PTHR30027:SF3">
    <property type="entry name" value="16S RRNA (URACIL(1498)-N(3))-METHYLTRANSFERASE"/>
    <property type="match status" value="1"/>
</dbReference>
<feature type="domain" description="Ribosomal RNA small subunit methyltransferase E methyltransferase" evidence="12">
    <location>
        <begin position="300"/>
        <end position="454"/>
    </location>
</feature>
<dbReference type="InterPro" id="IPR029028">
    <property type="entry name" value="Alpha/beta_knot_MTases"/>
</dbReference>
<dbReference type="EMBL" id="JAVXUO010002024">
    <property type="protein sequence ID" value="KAK2976936.1"/>
    <property type="molecule type" value="Genomic_DNA"/>
</dbReference>
<dbReference type="SUPFAM" id="SSF88697">
    <property type="entry name" value="PUA domain-like"/>
    <property type="match status" value="2"/>
</dbReference>
<evidence type="ECO:0000256" key="4">
    <source>
        <dbReference type="ARBA" id="ARBA00022490"/>
    </source>
</evidence>
<proteinExistence type="inferred from homology"/>
<evidence type="ECO:0000259" key="11">
    <source>
        <dbReference type="Pfam" id="PF01878"/>
    </source>
</evidence>
<dbReference type="SUPFAM" id="SSF75217">
    <property type="entry name" value="alpha/beta knot"/>
    <property type="match status" value="1"/>
</dbReference>
<dbReference type="InterPro" id="IPR015947">
    <property type="entry name" value="PUA-like_sf"/>
</dbReference>
<dbReference type="Proteomes" id="UP001187471">
    <property type="component" value="Unassembled WGS sequence"/>
</dbReference>
<evidence type="ECO:0000256" key="9">
    <source>
        <dbReference type="ARBA" id="ARBA00025699"/>
    </source>
</evidence>
<dbReference type="AlphaFoldDB" id="A0AA88UCI4"/>
<feature type="domain" description="Ribosomal RNA small subunit methyltransferase E PUA-like" evidence="13">
    <location>
        <begin position="240"/>
        <end position="284"/>
    </location>
</feature>
<comment type="caution">
    <text evidence="14">The sequence shown here is derived from an EMBL/GenBank/DDBJ whole genome shotgun (WGS) entry which is preliminary data.</text>
</comment>
<evidence type="ECO:0000256" key="3">
    <source>
        <dbReference type="ARBA" id="ARBA00012328"/>
    </source>
</evidence>
<organism evidence="14 15">
    <name type="scientific">Escallonia rubra</name>
    <dbReference type="NCBI Taxonomy" id="112253"/>
    <lineage>
        <taxon>Eukaryota</taxon>
        <taxon>Viridiplantae</taxon>
        <taxon>Streptophyta</taxon>
        <taxon>Embryophyta</taxon>
        <taxon>Tracheophyta</taxon>
        <taxon>Spermatophyta</taxon>
        <taxon>Magnoliopsida</taxon>
        <taxon>eudicotyledons</taxon>
        <taxon>Gunneridae</taxon>
        <taxon>Pentapetalae</taxon>
        <taxon>asterids</taxon>
        <taxon>campanulids</taxon>
        <taxon>Escalloniales</taxon>
        <taxon>Escalloniaceae</taxon>
        <taxon>Escallonia</taxon>
    </lineage>
</organism>
<accession>A0AA88UCI4</accession>
<keyword evidence="15" id="KW-1185">Reference proteome</keyword>
<evidence type="ECO:0000256" key="6">
    <source>
        <dbReference type="ARBA" id="ARBA00022603"/>
    </source>
</evidence>
<dbReference type="GO" id="GO:0070475">
    <property type="term" value="P:rRNA base methylation"/>
    <property type="evidence" value="ECO:0007669"/>
    <property type="project" value="TreeGrafter"/>
</dbReference>
<dbReference type="Gene3D" id="3.40.1280.10">
    <property type="match status" value="1"/>
</dbReference>
<dbReference type="InterPro" id="IPR006700">
    <property type="entry name" value="RsmE"/>
</dbReference>
<reference evidence="14" key="1">
    <citation type="submission" date="2022-12" db="EMBL/GenBank/DDBJ databases">
        <title>Draft genome assemblies for two species of Escallonia (Escalloniales).</title>
        <authorList>
            <person name="Chanderbali A."/>
            <person name="Dervinis C."/>
            <person name="Anghel I."/>
            <person name="Soltis D."/>
            <person name="Soltis P."/>
            <person name="Zapata F."/>
        </authorList>
    </citation>
    <scope>NUCLEOTIDE SEQUENCE</scope>
    <source>
        <strain evidence="14">UCBG92.1500</strain>
        <tissue evidence="14">Leaf</tissue>
    </source>
</reference>
<gene>
    <name evidence="14" type="ORF">RJ640_018619</name>
</gene>
<keyword evidence="5" id="KW-0698">rRNA processing</keyword>
<evidence type="ECO:0000256" key="5">
    <source>
        <dbReference type="ARBA" id="ARBA00022552"/>
    </source>
</evidence>
<dbReference type="InterPro" id="IPR046887">
    <property type="entry name" value="RsmE_PUA-like"/>
</dbReference>
<evidence type="ECO:0000313" key="15">
    <source>
        <dbReference type="Proteomes" id="UP001187471"/>
    </source>
</evidence>
<dbReference type="EC" id="2.1.1.193" evidence="3"/>
<dbReference type="Pfam" id="PF04452">
    <property type="entry name" value="Methyltrans_RNA"/>
    <property type="match status" value="1"/>
</dbReference>
<dbReference type="Gene3D" id="3.10.590.10">
    <property type="entry name" value="ph1033 like domains"/>
    <property type="match status" value="1"/>
</dbReference>
<dbReference type="GO" id="GO:0005737">
    <property type="term" value="C:cytoplasm"/>
    <property type="evidence" value="ECO:0007669"/>
    <property type="project" value="UniProtKB-SubCell"/>
</dbReference>
<protein>
    <recommendedName>
        <fullName evidence="3">16S rRNA (uracil(1498)-N(3))-methyltransferase</fullName>
        <ecNumber evidence="3">2.1.1.193</ecNumber>
    </recommendedName>
</protein>
<dbReference type="InterPro" id="IPR029026">
    <property type="entry name" value="tRNA_m1G_MTases_N"/>
</dbReference>
<name>A0AA88UCI4_9ASTE</name>
<dbReference type="InterPro" id="IPR002740">
    <property type="entry name" value="EVE_domain"/>
</dbReference>
<dbReference type="PANTHER" id="PTHR30027">
    <property type="entry name" value="RIBOSOMAL RNA SMALL SUBUNIT METHYLTRANSFERASE E"/>
    <property type="match status" value="1"/>
</dbReference>